<keyword evidence="4" id="KW-0862">Zinc</keyword>
<keyword evidence="2" id="KW-0479">Metal-binding</keyword>
<dbReference type="CDD" id="cd06256">
    <property type="entry name" value="M14_ASTE_ASPA-like"/>
    <property type="match status" value="1"/>
</dbReference>
<dbReference type="RefSeq" id="WP_143001875.1">
    <property type="nucleotide sequence ID" value="NZ_FMWO01000044.1"/>
</dbReference>
<keyword evidence="3" id="KW-0378">Hydrolase</keyword>
<dbReference type="SUPFAM" id="SSF53187">
    <property type="entry name" value="Zn-dependent exopeptidases"/>
    <property type="match status" value="1"/>
</dbReference>
<evidence type="ECO:0000313" key="6">
    <source>
        <dbReference type="EMBL" id="SCZ85372.1"/>
    </source>
</evidence>
<dbReference type="Proteomes" id="UP000198729">
    <property type="component" value="Unassembled WGS sequence"/>
</dbReference>
<dbReference type="EMBL" id="FMWO01000044">
    <property type="protein sequence ID" value="SCZ85372.1"/>
    <property type="molecule type" value="Genomic_DNA"/>
</dbReference>
<dbReference type="AlphaFoldDB" id="A0A1G5SE12"/>
<evidence type="ECO:0000256" key="1">
    <source>
        <dbReference type="ARBA" id="ARBA00001947"/>
    </source>
</evidence>
<dbReference type="InterPro" id="IPR055438">
    <property type="entry name" value="AstE_AspA_cat"/>
</dbReference>
<evidence type="ECO:0000313" key="7">
    <source>
        <dbReference type="Proteomes" id="UP000198729"/>
    </source>
</evidence>
<name>A0A1G5SE12_9PROT</name>
<protein>
    <submittedName>
        <fullName evidence="6">Succinylglutamate desuccinylase/aspartoacylase</fullName>
    </submittedName>
</protein>
<dbReference type="OrthoDB" id="9782876at2"/>
<keyword evidence="7" id="KW-1185">Reference proteome</keyword>
<reference evidence="6 7" key="1">
    <citation type="submission" date="2016-10" db="EMBL/GenBank/DDBJ databases">
        <authorList>
            <person name="de Groot N.N."/>
        </authorList>
    </citation>
    <scope>NUCLEOTIDE SEQUENCE [LARGE SCALE GENOMIC DNA]</scope>
    <source>
        <strain evidence="6">1</strain>
    </source>
</reference>
<dbReference type="GO" id="GO:0016788">
    <property type="term" value="F:hydrolase activity, acting on ester bonds"/>
    <property type="evidence" value="ECO:0007669"/>
    <property type="project" value="InterPro"/>
</dbReference>
<sequence>MESTQLTLRILHAVPDALLSAESDQLDDLLGGPTLIHLDGSESEDRLFVSTLLHGNEDTGWLAIRALLTKYAVRKTAYKLPRSLSIFIGNVAAARLRLRRFDGQPDYNRVWPGSKDVDSAESRLMRKVVDEMAQYRLFASVDIHNNTGINPHYVCLTWLDDSFFYLATLFSRTAVYFQQPPGTQAAAFSARCPAVAIECGKPGSPGSVDHALQYLEDCLHLRTFPTHPFPKRDIDLFHTVATVRIDEHTSFGFGSDPCALNFDPALDQLNFRELPPGSVFGSVNGDGQTGLMVTDENGRDVTERYFALHGKQLITRRPLMPAMLTRDTRVIRQDCLCYLMERMTLEGI</sequence>
<feature type="domain" description="Succinylglutamate desuccinylase/Aspartoacylase catalytic" evidence="5">
    <location>
        <begin position="46"/>
        <end position="201"/>
    </location>
</feature>
<evidence type="ECO:0000256" key="4">
    <source>
        <dbReference type="ARBA" id="ARBA00022833"/>
    </source>
</evidence>
<dbReference type="Pfam" id="PF24827">
    <property type="entry name" value="AstE_AspA_cat"/>
    <property type="match status" value="1"/>
</dbReference>
<evidence type="ECO:0000256" key="2">
    <source>
        <dbReference type="ARBA" id="ARBA00022723"/>
    </source>
</evidence>
<organism evidence="6 7">
    <name type="scientific">Nitrosomonas mobilis</name>
    <dbReference type="NCBI Taxonomy" id="51642"/>
    <lineage>
        <taxon>Bacteria</taxon>
        <taxon>Pseudomonadati</taxon>
        <taxon>Pseudomonadota</taxon>
        <taxon>Betaproteobacteria</taxon>
        <taxon>Nitrosomonadales</taxon>
        <taxon>Nitrosomonadaceae</taxon>
        <taxon>Nitrosomonas</taxon>
    </lineage>
</organism>
<dbReference type="STRING" id="51642.NSMM_370151"/>
<evidence type="ECO:0000256" key="3">
    <source>
        <dbReference type="ARBA" id="ARBA00022801"/>
    </source>
</evidence>
<proteinExistence type="predicted"/>
<dbReference type="GO" id="GO:0046872">
    <property type="term" value="F:metal ion binding"/>
    <property type="evidence" value="ECO:0007669"/>
    <property type="project" value="UniProtKB-KW"/>
</dbReference>
<gene>
    <name evidence="6" type="ORF">NSMM_370151</name>
</gene>
<accession>A0A1G5SE12</accession>
<comment type="cofactor">
    <cofactor evidence="1">
        <name>Zn(2+)</name>
        <dbReference type="ChEBI" id="CHEBI:29105"/>
    </cofactor>
</comment>
<evidence type="ECO:0000259" key="5">
    <source>
        <dbReference type="Pfam" id="PF24827"/>
    </source>
</evidence>
<dbReference type="Gene3D" id="3.40.630.10">
    <property type="entry name" value="Zn peptidases"/>
    <property type="match status" value="1"/>
</dbReference>